<gene>
    <name evidence="1" type="ORF">NQV15_11955</name>
</gene>
<evidence type="ECO:0000313" key="1">
    <source>
        <dbReference type="EMBL" id="UUP12567.1"/>
    </source>
</evidence>
<name>A0ABY5M715_9ACTN</name>
<organism evidence="1 2">
    <name type="scientific">Aeromicrobium wangtongii</name>
    <dbReference type="NCBI Taxonomy" id="2969247"/>
    <lineage>
        <taxon>Bacteria</taxon>
        <taxon>Bacillati</taxon>
        <taxon>Actinomycetota</taxon>
        <taxon>Actinomycetes</taxon>
        <taxon>Propionibacteriales</taxon>
        <taxon>Nocardioidaceae</taxon>
        <taxon>Aeromicrobium</taxon>
    </lineage>
</organism>
<reference evidence="1 2" key="1">
    <citation type="submission" date="2022-08" db="EMBL/GenBank/DDBJ databases">
        <title>novel species in genus Aeromicrobium.</title>
        <authorList>
            <person name="Ye L."/>
        </authorList>
    </citation>
    <scope>NUCLEOTIDE SEQUENCE [LARGE SCALE GENOMIC DNA]</scope>
    <source>
        <strain evidence="2">zg-Y1379</strain>
    </source>
</reference>
<evidence type="ECO:0000313" key="2">
    <source>
        <dbReference type="Proteomes" id="UP001316184"/>
    </source>
</evidence>
<dbReference type="RefSeq" id="WP_232400090.1">
    <property type="nucleotide sequence ID" value="NZ_CP102173.1"/>
</dbReference>
<protein>
    <submittedName>
        <fullName evidence="1">Uncharacterized protein</fullName>
    </submittedName>
</protein>
<keyword evidence="2" id="KW-1185">Reference proteome</keyword>
<proteinExistence type="predicted"/>
<dbReference type="EMBL" id="CP102173">
    <property type="protein sequence ID" value="UUP12567.1"/>
    <property type="molecule type" value="Genomic_DNA"/>
</dbReference>
<sequence>MTTDDDRPDVDIAADPAIWLRGPSPEASDEDRREWLLGAQHAVSTDFDLENAKGGADYREYLSQVLKAFVSWQTSANVTFLRMRHQGDTPIPVSLELYSRTDLQDIAADPSIDFSTDKPLADQFVDSLLADPDDVPTVGETSCEPVGTTGWQRLVYWVEDPKDGVTGRVRYVRHFEASGVVAVFRFGGLDPALTIEALEDVDELALGVRVGGES</sequence>
<dbReference type="Proteomes" id="UP001316184">
    <property type="component" value="Chromosome"/>
</dbReference>
<accession>A0ABY5M715</accession>